<evidence type="ECO:0000313" key="2">
    <source>
        <dbReference type="EMBL" id="BAS00187.1"/>
    </source>
</evidence>
<dbReference type="InterPro" id="IPR036188">
    <property type="entry name" value="FAD/NAD-bd_sf"/>
</dbReference>
<gene>
    <name evidence="2" type="ORF">BV133_2593</name>
    <name evidence="3" type="ORF">BVIRIDIS_15820</name>
</gene>
<accession>A0A0H5BID0</accession>
<sequence>MRIAVIGSGIAGNSAAWALGARHAVVLYEHEARPGGHSHTVEVDYDGTRVAVDTGFIVFNEPNYPNFTALLAHLGVPSHPSDMSFALSLDGGRLEWSGQSLDTVFAQRSNLVTPGFLWMLKEIWRFNREAPAARRKGKLDGLTLGAWLGRRRFSQRFIHHYIVPMGSAIWSTPLDRLLDFPAASFVSFFENHRLVNLEQISWRTVSGGSRSYVEALLKAFRGTLRLDTPVATVRRAKAGVEVVDRTGNVERFDQVVLATHAPDTLALLADASDAERGILSAFPYRPNRVFLHRDTSLMPARRKVWAAWNVTGGTPSAADGAREVAVTYWMNRLQGIDPARPLFVSLNPVREPDPDLVFRTFSYDHPQYDAGSVAAQARLESIQGRQRVWFAGAWTGFGFHEDGLVSGLHVAEALGGDIPWRTVPRAFATAAE</sequence>
<dbReference type="RefSeq" id="WP_055037600.1">
    <property type="nucleotide sequence ID" value="NZ_AP014854.2"/>
</dbReference>
<dbReference type="Proteomes" id="UP000065734">
    <property type="component" value="Chromosome I"/>
</dbReference>
<feature type="domain" description="Amine oxidase" evidence="1">
    <location>
        <begin position="10"/>
        <end position="262"/>
    </location>
</feature>
<organism evidence="3 4">
    <name type="scientific">Blastochloris viridis</name>
    <name type="common">Rhodopseudomonas viridis</name>
    <dbReference type="NCBI Taxonomy" id="1079"/>
    <lineage>
        <taxon>Bacteria</taxon>
        <taxon>Pseudomonadati</taxon>
        <taxon>Pseudomonadota</taxon>
        <taxon>Alphaproteobacteria</taxon>
        <taxon>Hyphomicrobiales</taxon>
        <taxon>Blastochloridaceae</taxon>
        <taxon>Blastochloris</taxon>
    </lineage>
</organism>
<dbReference type="PATRIC" id="fig|1079.6.peg.2218"/>
<dbReference type="InterPro" id="IPR050464">
    <property type="entry name" value="Zeta_carotene_desat/Oxidored"/>
</dbReference>
<protein>
    <submittedName>
        <fullName evidence="2">Amine oxidase</fullName>
    </submittedName>
    <submittedName>
        <fullName evidence="3">Protoporphyrinogen oxidase</fullName>
    </submittedName>
</protein>
<reference evidence="4" key="3">
    <citation type="journal article" date="2016" name="Genome Announc.">
        <title>Revised genome sequence of the purple photosynthetic bacterium Blastochloris viridis.</title>
        <authorList>
            <person name="Liu L.N."/>
            <person name="Faulkner M."/>
            <person name="Liu X."/>
            <person name="Huang F."/>
            <person name="Darby A.C."/>
            <person name="Hall N."/>
        </authorList>
    </citation>
    <scope>NUCLEOTIDE SEQUENCE [LARGE SCALE GENOMIC DNA]</scope>
    <source>
        <strain evidence="4">ATCC 19567 / DSM 133 / F</strain>
    </source>
</reference>
<dbReference type="KEGG" id="bvr:BVIR_2137"/>
<dbReference type="PANTHER" id="PTHR42923">
    <property type="entry name" value="PROTOPORPHYRINOGEN OXIDASE"/>
    <property type="match status" value="1"/>
</dbReference>
<reference evidence="2" key="1">
    <citation type="journal article" date="2015" name="Genome Announc.">
        <title>Complete Genome Sequence of the Bacteriochlorophyll b-Producing Photosynthetic Bacterium Blastochloris viridis.</title>
        <authorList>
            <person name="Tsukatani Y."/>
            <person name="Hirose Y."/>
            <person name="Harada J."/>
            <person name="Misawa N."/>
            <person name="Mori K."/>
            <person name="Inoue K."/>
            <person name="Tamiaki H."/>
        </authorList>
    </citation>
    <scope>NUCLEOTIDE SEQUENCE [LARGE SCALE GENOMIC DNA]</scope>
    <source>
        <strain evidence="2">DSM 133</strain>
    </source>
</reference>
<dbReference type="Gene3D" id="1.10.405.20">
    <property type="match status" value="1"/>
</dbReference>
<name>A0A0H5BID0_BLAVI</name>
<dbReference type="EMBL" id="AP014854">
    <property type="protein sequence ID" value="BAS00187.1"/>
    <property type="molecule type" value="Genomic_DNA"/>
</dbReference>
<evidence type="ECO:0000313" key="4">
    <source>
        <dbReference type="Proteomes" id="UP000065734"/>
    </source>
</evidence>
<dbReference type="AlphaFoldDB" id="A0A0H5BID0"/>
<proteinExistence type="predicted"/>
<dbReference type="InterPro" id="IPR002937">
    <property type="entry name" value="Amino_oxidase"/>
</dbReference>
<evidence type="ECO:0000259" key="1">
    <source>
        <dbReference type="Pfam" id="PF01593"/>
    </source>
</evidence>
<keyword evidence="4" id="KW-1185">Reference proteome</keyword>
<evidence type="ECO:0000313" key="3">
    <source>
        <dbReference type="EMBL" id="CUU42569.1"/>
    </source>
</evidence>
<dbReference type="Pfam" id="PF01593">
    <property type="entry name" value="Amino_oxidase"/>
    <property type="match status" value="1"/>
</dbReference>
<reference evidence="3" key="2">
    <citation type="submission" date="2015-11" db="EMBL/GenBank/DDBJ databases">
        <authorList>
            <person name="Zhang Y."/>
            <person name="Guo Z."/>
        </authorList>
    </citation>
    <scope>NUCLEOTIDE SEQUENCE</scope>
    <source>
        <strain evidence="3">1</strain>
    </source>
</reference>
<dbReference type="STRING" id="1079.BVIR_2137"/>
<dbReference type="SUPFAM" id="SSF51905">
    <property type="entry name" value="FAD/NAD(P)-binding domain"/>
    <property type="match status" value="1"/>
</dbReference>
<dbReference type="FunFam" id="1.10.405.20:FF:000001">
    <property type="entry name" value="Amine oxidase"/>
    <property type="match status" value="1"/>
</dbReference>
<dbReference type="EMBL" id="LN907867">
    <property type="protein sequence ID" value="CUU42569.1"/>
    <property type="molecule type" value="Genomic_DNA"/>
</dbReference>
<dbReference type="OrthoDB" id="20837at2"/>
<dbReference type="GO" id="GO:0016491">
    <property type="term" value="F:oxidoreductase activity"/>
    <property type="evidence" value="ECO:0007669"/>
    <property type="project" value="InterPro"/>
</dbReference>
<dbReference type="Gene3D" id="3.50.50.60">
    <property type="entry name" value="FAD/NAD(P)-binding domain"/>
    <property type="match status" value="1"/>
</dbReference>
<dbReference type="PANTHER" id="PTHR42923:SF17">
    <property type="entry name" value="AMINE OXIDASE DOMAIN-CONTAINING PROTEIN"/>
    <property type="match status" value="1"/>
</dbReference>
<dbReference type="Gene3D" id="3.30.70.1990">
    <property type="match status" value="1"/>
</dbReference>